<dbReference type="Proteomes" id="UP000199226">
    <property type="component" value="Unassembled WGS sequence"/>
</dbReference>
<proteinExistence type="predicted"/>
<dbReference type="InterPro" id="IPR053842">
    <property type="entry name" value="NikA-like"/>
</dbReference>
<gene>
    <name evidence="1" type="ORF">SAMN05421813_10369</name>
</gene>
<dbReference type="AlphaFoldDB" id="A0A1G9NJW1"/>
<name>A0A1G9NJW1_9SPHI</name>
<evidence type="ECO:0000313" key="1">
    <source>
        <dbReference type="EMBL" id="SDL86866.1"/>
    </source>
</evidence>
<dbReference type="STRING" id="990371.SAMN05421813_10369"/>
<accession>A0A1G9NJW1</accession>
<dbReference type="Pfam" id="PF21983">
    <property type="entry name" value="NikA-like"/>
    <property type="match status" value="1"/>
</dbReference>
<organism evidence="1 2">
    <name type="scientific">Daejeonella rubra</name>
    <dbReference type="NCBI Taxonomy" id="990371"/>
    <lineage>
        <taxon>Bacteria</taxon>
        <taxon>Pseudomonadati</taxon>
        <taxon>Bacteroidota</taxon>
        <taxon>Sphingobacteriia</taxon>
        <taxon>Sphingobacteriales</taxon>
        <taxon>Sphingobacteriaceae</taxon>
        <taxon>Daejeonella</taxon>
    </lineage>
</organism>
<dbReference type="OrthoDB" id="681025at2"/>
<evidence type="ECO:0000313" key="2">
    <source>
        <dbReference type="Proteomes" id="UP000199226"/>
    </source>
</evidence>
<protein>
    <recommendedName>
        <fullName evidence="3">Mobilisation protein (MobC)</fullName>
    </recommendedName>
</protein>
<evidence type="ECO:0008006" key="3">
    <source>
        <dbReference type="Google" id="ProtNLM"/>
    </source>
</evidence>
<dbReference type="EMBL" id="FNHH01000003">
    <property type="protein sequence ID" value="SDL86866.1"/>
    <property type="molecule type" value="Genomic_DNA"/>
</dbReference>
<dbReference type="RefSeq" id="WP_090699661.1">
    <property type="nucleotide sequence ID" value="NZ_FNHH01000003.1"/>
</dbReference>
<sequence length="136" mass="15360">MKKAIKKVGRPEMTSGKRTKIIKARLTEDEFNQILIIEKSLGITRMELIRTRVLYNSSKVLVNAGGLLKQLDAIGAEMGRGGNNINQLARHANILKNDGLLTESVVREFNELFGSYITIQQELEKAIRHIIRLMKS</sequence>
<reference evidence="2" key="1">
    <citation type="submission" date="2016-10" db="EMBL/GenBank/DDBJ databases">
        <authorList>
            <person name="Varghese N."/>
            <person name="Submissions S."/>
        </authorList>
    </citation>
    <scope>NUCLEOTIDE SEQUENCE [LARGE SCALE GENOMIC DNA]</scope>
    <source>
        <strain evidence="2">DSM 24536</strain>
    </source>
</reference>
<keyword evidence="2" id="KW-1185">Reference proteome</keyword>